<dbReference type="AlphaFoldDB" id="F5Y6Z9"/>
<reference evidence="4" key="1">
    <citation type="submission" date="2009-12" db="EMBL/GenBank/DDBJ databases">
        <title>Complete sequence of Treponema azotonutricium strain ZAS-9.</title>
        <authorList>
            <person name="Tetu S.G."/>
            <person name="Matson E."/>
            <person name="Ren Q."/>
            <person name="Seshadri R."/>
            <person name="Elbourne L."/>
            <person name="Hassan K.A."/>
            <person name="Durkin A."/>
            <person name="Radune D."/>
            <person name="Mohamoud Y."/>
            <person name="Shay R."/>
            <person name="Jin S."/>
            <person name="Zhang X."/>
            <person name="Lucey K."/>
            <person name="Ballor N.R."/>
            <person name="Ottesen E."/>
            <person name="Rosenthal R."/>
            <person name="Allen A."/>
            <person name="Leadbetter J.R."/>
            <person name="Paulsen I.T."/>
        </authorList>
    </citation>
    <scope>NUCLEOTIDE SEQUENCE [LARGE SCALE GENOMIC DNA]</scope>
    <source>
        <strain evidence="4">ATCC BAA-888 / DSM 13862 / ZAS-9</strain>
    </source>
</reference>
<dbReference type="InParanoid" id="F5Y6Z9"/>
<feature type="signal peptide" evidence="2">
    <location>
        <begin position="1"/>
        <end position="19"/>
    </location>
</feature>
<sequence>MRKLILIALILGMASSVFAWDRYTDLGNRMDHNSTKYHSILDQANIDNDRVQNDAKRTEYERQYNDLLVQMQRKSTSLQAAVRNSEPSAEIVSKLRGELEDLLKQYDALVNEYTNWLESLKK</sequence>
<feature type="coiled-coil region" evidence="1">
    <location>
        <begin position="92"/>
        <end position="119"/>
    </location>
</feature>
<evidence type="ECO:0000256" key="2">
    <source>
        <dbReference type="SAM" id="SignalP"/>
    </source>
</evidence>
<name>F5Y6Z9_LEAAZ</name>
<keyword evidence="4" id="KW-1185">Reference proteome</keyword>
<dbReference type="EMBL" id="CP001841">
    <property type="protein sequence ID" value="AEF81747.1"/>
    <property type="molecule type" value="Genomic_DNA"/>
</dbReference>
<dbReference type="STRING" id="545695.TREAZ_3558"/>
<dbReference type="Proteomes" id="UP000009222">
    <property type="component" value="Chromosome"/>
</dbReference>
<keyword evidence="1" id="KW-0175">Coiled coil</keyword>
<evidence type="ECO:0000313" key="4">
    <source>
        <dbReference type="Proteomes" id="UP000009222"/>
    </source>
</evidence>
<accession>F5Y6Z9</accession>
<dbReference type="HOGENOM" id="CLU_2025716_0_0_12"/>
<evidence type="ECO:0000313" key="3">
    <source>
        <dbReference type="EMBL" id="AEF81747.1"/>
    </source>
</evidence>
<organism evidence="3 4">
    <name type="scientific">Leadbettera azotonutricia (strain ATCC BAA-888 / DSM 13862 / ZAS-9)</name>
    <name type="common">Treponema azotonutricium</name>
    <dbReference type="NCBI Taxonomy" id="545695"/>
    <lineage>
        <taxon>Bacteria</taxon>
        <taxon>Pseudomonadati</taxon>
        <taxon>Spirochaetota</taxon>
        <taxon>Spirochaetia</taxon>
        <taxon>Spirochaetales</taxon>
        <taxon>Breznakiellaceae</taxon>
        <taxon>Leadbettera</taxon>
    </lineage>
</organism>
<feature type="chain" id="PRO_5003335020" evidence="2">
    <location>
        <begin position="20"/>
        <end position="122"/>
    </location>
</feature>
<protein>
    <submittedName>
        <fullName evidence="3">Uncharacterized protein</fullName>
    </submittedName>
</protein>
<gene>
    <name evidence="3" type="ordered locus">TREAZ_3558</name>
</gene>
<dbReference type="RefSeq" id="WP_015712020.1">
    <property type="nucleotide sequence ID" value="NC_015577.1"/>
</dbReference>
<dbReference type="KEGG" id="taz:TREAZ_3558"/>
<evidence type="ECO:0000256" key="1">
    <source>
        <dbReference type="SAM" id="Coils"/>
    </source>
</evidence>
<reference evidence="3 4" key="2">
    <citation type="journal article" date="2011" name="ISME J.">
        <title>RNA-seq reveals cooperative metabolic interactions between two termite-gut spirochete species in co-culture.</title>
        <authorList>
            <person name="Rosenthal A.Z."/>
            <person name="Matson E.G."/>
            <person name="Eldar A."/>
            <person name="Leadbetter J.R."/>
        </authorList>
    </citation>
    <scope>NUCLEOTIDE SEQUENCE [LARGE SCALE GENOMIC DNA]</scope>
    <source>
        <strain evidence="4">ATCC BAA-888 / DSM 13862 / ZAS-9</strain>
    </source>
</reference>
<proteinExistence type="predicted"/>
<keyword evidence="2" id="KW-0732">Signal</keyword>